<sequence>MALVNCGECNKEVSDKAASCPNCGAPIQGVSEKQSLWDSISQSSGPKEVVIRGTDVAYEGQKLGEGLMKMVMALFLHPVFSFVGFWLIGFGILMSMAPVFGLADKEMNALPVWYVALAIGIPIALAVLLRKTIPKLMKWIFFTLLAVLGIAFVGGIISAIIEKSTSS</sequence>
<feature type="transmembrane region" description="Helical" evidence="1">
    <location>
        <begin position="71"/>
        <end position="100"/>
    </location>
</feature>
<comment type="caution">
    <text evidence="3">The sequence shown here is derived from an EMBL/GenBank/DDBJ whole genome shotgun (WGS) entry which is preliminary data.</text>
</comment>
<evidence type="ECO:0000313" key="4">
    <source>
        <dbReference type="Proteomes" id="UP000317355"/>
    </source>
</evidence>
<accession>A0A558D2P5</accession>
<dbReference type="AlphaFoldDB" id="A0A558D2P5"/>
<evidence type="ECO:0000256" key="1">
    <source>
        <dbReference type="SAM" id="Phobius"/>
    </source>
</evidence>
<gene>
    <name evidence="3" type="ORF">FHK82_08690</name>
</gene>
<organism evidence="3 4">
    <name type="scientific">Sedimenticola thiotaurini</name>
    <dbReference type="NCBI Taxonomy" id="1543721"/>
    <lineage>
        <taxon>Bacteria</taxon>
        <taxon>Pseudomonadati</taxon>
        <taxon>Pseudomonadota</taxon>
        <taxon>Gammaproteobacteria</taxon>
        <taxon>Chromatiales</taxon>
        <taxon>Sedimenticolaceae</taxon>
        <taxon>Sedimenticola</taxon>
    </lineage>
</organism>
<name>A0A558D2P5_9GAMM</name>
<keyword evidence="1" id="KW-0472">Membrane</keyword>
<keyword evidence="1" id="KW-1133">Transmembrane helix</keyword>
<dbReference type="Proteomes" id="UP000317355">
    <property type="component" value="Unassembled WGS sequence"/>
</dbReference>
<keyword evidence="1" id="KW-0812">Transmembrane</keyword>
<feature type="transmembrane region" description="Helical" evidence="1">
    <location>
        <begin position="112"/>
        <end position="129"/>
    </location>
</feature>
<protein>
    <recommendedName>
        <fullName evidence="2">Zinc-ribbon domain-containing protein</fullName>
    </recommendedName>
</protein>
<proteinExistence type="predicted"/>
<evidence type="ECO:0000313" key="3">
    <source>
        <dbReference type="EMBL" id="TVT55233.1"/>
    </source>
</evidence>
<feature type="transmembrane region" description="Helical" evidence="1">
    <location>
        <begin position="141"/>
        <end position="161"/>
    </location>
</feature>
<dbReference type="InterPro" id="IPR026870">
    <property type="entry name" value="Zinc_ribbon_dom"/>
</dbReference>
<feature type="domain" description="Zinc-ribbon" evidence="2">
    <location>
        <begin position="6"/>
        <end position="27"/>
    </location>
</feature>
<dbReference type="EMBL" id="VMRY01000035">
    <property type="protein sequence ID" value="TVT55233.1"/>
    <property type="molecule type" value="Genomic_DNA"/>
</dbReference>
<evidence type="ECO:0000259" key="2">
    <source>
        <dbReference type="Pfam" id="PF13240"/>
    </source>
</evidence>
<reference evidence="3 4" key="1">
    <citation type="submission" date="2019-07" db="EMBL/GenBank/DDBJ databases">
        <title>The pathways for chlorine oxyanion respiration interact through the shared metabolite chlorate.</title>
        <authorList>
            <person name="Barnum T.P."/>
            <person name="Cheng Y."/>
            <person name="Hill K.A."/>
            <person name="Lucas L.N."/>
            <person name="Carlson H.K."/>
            <person name="Coates J.D."/>
        </authorList>
    </citation>
    <scope>NUCLEOTIDE SEQUENCE [LARGE SCALE GENOMIC DNA]</scope>
    <source>
        <strain evidence="3">BK-3</strain>
    </source>
</reference>
<dbReference type="Pfam" id="PF13240">
    <property type="entry name" value="Zn_Ribbon_1"/>
    <property type="match status" value="1"/>
</dbReference>